<dbReference type="Pfam" id="PF13247">
    <property type="entry name" value="Fer4_11"/>
    <property type="match status" value="1"/>
</dbReference>
<evidence type="ECO:0000259" key="5">
    <source>
        <dbReference type="PROSITE" id="PS51379"/>
    </source>
</evidence>
<evidence type="ECO:0000256" key="4">
    <source>
        <dbReference type="ARBA" id="ARBA00023014"/>
    </source>
</evidence>
<name>A0ABY4CGA9_9BACL</name>
<dbReference type="PANTHER" id="PTHR43177:SF3">
    <property type="entry name" value="PROTEIN NRFC HOMOLOG"/>
    <property type="match status" value="1"/>
</dbReference>
<dbReference type="EMBL" id="CP089291">
    <property type="protein sequence ID" value="UOF89044.1"/>
    <property type="molecule type" value="Genomic_DNA"/>
</dbReference>
<keyword evidence="1" id="KW-0004">4Fe-4S</keyword>
<feature type="domain" description="4Fe-4S ferredoxin-type" evidence="5">
    <location>
        <begin position="10"/>
        <end position="39"/>
    </location>
</feature>
<dbReference type="InterPro" id="IPR050954">
    <property type="entry name" value="ET_IronSulfur_Cluster-Binding"/>
</dbReference>
<dbReference type="PANTHER" id="PTHR43177">
    <property type="entry name" value="PROTEIN NRFC"/>
    <property type="match status" value="1"/>
</dbReference>
<gene>
    <name evidence="6" type="ORF">LSG31_14040</name>
</gene>
<keyword evidence="4" id="KW-0411">Iron-sulfur</keyword>
<dbReference type="SUPFAM" id="SSF54862">
    <property type="entry name" value="4Fe-4S ferredoxins"/>
    <property type="match status" value="1"/>
</dbReference>
<keyword evidence="7" id="KW-1185">Reference proteome</keyword>
<sequence>MTADQPNGQRVMLIDLDSCSGCHACQVACKAEHRAPLGQFRTRVQVVEHGQFPAVNRRFVPTLCQHCEDAPCIPACPVEAIERMEDGIVRIQEEICIGSGDCVSACPYGAIYFDDQDGQAHKCDFCQDRLADGDDPACVATCPTDALHFGFDTSPEIQAKLAAGEYAGQWELNGTRPHIWYKGLDEKTAAKLQRTNAGR</sequence>
<evidence type="ECO:0000256" key="3">
    <source>
        <dbReference type="ARBA" id="ARBA00023004"/>
    </source>
</evidence>
<feature type="domain" description="4Fe-4S ferredoxin-type" evidence="5">
    <location>
        <begin position="55"/>
        <end position="86"/>
    </location>
</feature>
<feature type="domain" description="4Fe-4S ferredoxin-type" evidence="5">
    <location>
        <begin position="87"/>
        <end position="116"/>
    </location>
</feature>
<dbReference type="RefSeq" id="WP_347435726.1">
    <property type="nucleotide sequence ID" value="NZ_CP089291.1"/>
</dbReference>
<keyword evidence="3" id="KW-0408">Iron</keyword>
<evidence type="ECO:0000256" key="2">
    <source>
        <dbReference type="ARBA" id="ARBA00022723"/>
    </source>
</evidence>
<dbReference type="InterPro" id="IPR017896">
    <property type="entry name" value="4Fe4S_Fe-S-bd"/>
</dbReference>
<dbReference type="Proteomes" id="UP000830167">
    <property type="component" value="Chromosome"/>
</dbReference>
<dbReference type="Gene3D" id="3.30.70.20">
    <property type="match status" value="2"/>
</dbReference>
<dbReference type="Pfam" id="PF12797">
    <property type="entry name" value="Fer4_2"/>
    <property type="match status" value="1"/>
</dbReference>
<dbReference type="PROSITE" id="PS51379">
    <property type="entry name" value="4FE4S_FER_2"/>
    <property type="match status" value="3"/>
</dbReference>
<accession>A0ABY4CGA9</accession>
<evidence type="ECO:0000313" key="6">
    <source>
        <dbReference type="EMBL" id="UOF89044.1"/>
    </source>
</evidence>
<dbReference type="CDD" id="cd10551">
    <property type="entry name" value="PsrB"/>
    <property type="match status" value="1"/>
</dbReference>
<reference evidence="6" key="1">
    <citation type="submission" date="2021-12" db="EMBL/GenBank/DDBJ databases">
        <title>Alicyclobacillaceae gen. nov., sp. nov., isolated from chalcocite enrichment system.</title>
        <authorList>
            <person name="Jiang Z."/>
        </authorList>
    </citation>
    <scope>NUCLEOTIDE SEQUENCE</scope>
    <source>
        <strain evidence="6">MYW30-H2</strain>
    </source>
</reference>
<evidence type="ECO:0000256" key="1">
    <source>
        <dbReference type="ARBA" id="ARBA00022485"/>
    </source>
</evidence>
<keyword evidence="2" id="KW-0479">Metal-binding</keyword>
<evidence type="ECO:0000313" key="7">
    <source>
        <dbReference type="Proteomes" id="UP000830167"/>
    </source>
</evidence>
<proteinExistence type="predicted"/>
<organism evidence="6 7">
    <name type="scientific">Fodinisporobacter ferrooxydans</name>
    <dbReference type="NCBI Taxonomy" id="2901836"/>
    <lineage>
        <taxon>Bacteria</taxon>
        <taxon>Bacillati</taxon>
        <taxon>Bacillota</taxon>
        <taxon>Bacilli</taxon>
        <taxon>Bacillales</taxon>
        <taxon>Alicyclobacillaceae</taxon>
        <taxon>Fodinisporobacter</taxon>
    </lineage>
</organism>
<protein>
    <submittedName>
        <fullName evidence="6">4Fe-4S dicluster domain-containing protein</fullName>
    </submittedName>
</protein>